<sequence length="580" mass="62014">MVMGITCAILMRLLWANSWDVSVAKRMQRLEADMFVHYDTKKIPHQNRVNIMTPKMMTTPNDPEHAGGILKLKASETYVVLKFAIYELEKFPICDTYQGKELLEAARALVTWVQTVRESGAQLTRDQYQTLLDCANRTLAYADQAGVWPTPKFHTFGHVTARSWRMGNPSVYDTFVDEALNLALPRPGSSDIVEHEIYEGCHMEKRSPLQKKRKITLATRPTSALKAVAPEKEAEWQAKWRPWPWHADSSRWNSGWTADASWKKAAAEGPPLALPLAPPRGPNAGSGEHGKRVKSLADMLDSLQPAAMAVAPPEGAFGCADDTAAACGPLRPLEGGFDIPGAAKRKFRLEYWQEKNIAIGVPSSAALSPAYLRCPILLGCASLQSRLPGALLWCACLALLRLPPVRFCAFVSLRPDNRRAAMAFLDELRRRRDGGAAVAPAAGEEAAGAGKPTFRRPAPGAGAAPPAPVASRAATPAAEAGAVVAEECLAGAARRAPRRAAAGPPGQPQEAADVRAAKKRGVVPAAAAVDEEDADDGARAGGGCESAAPQVGGGAAACVFKGAARRPPAAGRRRVCAEDQ</sequence>
<comment type="caution">
    <text evidence="3">The sequence shown here is derived from an EMBL/GenBank/DDBJ whole genome shotgun (WGS) entry which is preliminary data.</text>
</comment>
<evidence type="ECO:0000256" key="2">
    <source>
        <dbReference type="SAM" id="SignalP"/>
    </source>
</evidence>
<organism evidence="3 4">
    <name type="scientific">Prorocentrum cordatum</name>
    <dbReference type="NCBI Taxonomy" id="2364126"/>
    <lineage>
        <taxon>Eukaryota</taxon>
        <taxon>Sar</taxon>
        <taxon>Alveolata</taxon>
        <taxon>Dinophyceae</taxon>
        <taxon>Prorocentrales</taxon>
        <taxon>Prorocentraceae</taxon>
        <taxon>Prorocentrum</taxon>
    </lineage>
</organism>
<keyword evidence="2" id="KW-0732">Signal</keyword>
<evidence type="ECO:0000256" key="1">
    <source>
        <dbReference type="SAM" id="MobiDB-lite"/>
    </source>
</evidence>
<protein>
    <submittedName>
        <fullName evidence="3">Uncharacterized protein</fullName>
    </submittedName>
</protein>
<feature type="compositionally biased region" description="Low complexity" evidence="1">
    <location>
        <begin position="436"/>
        <end position="450"/>
    </location>
</feature>
<feature type="region of interest" description="Disordered" evidence="1">
    <location>
        <begin position="270"/>
        <end position="290"/>
    </location>
</feature>
<reference evidence="3" key="1">
    <citation type="submission" date="2023-10" db="EMBL/GenBank/DDBJ databases">
        <authorList>
            <person name="Chen Y."/>
            <person name="Shah S."/>
            <person name="Dougan E. K."/>
            <person name="Thang M."/>
            <person name="Chan C."/>
        </authorList>
    </citation>
    <scope>NUCLEOTIDE SEQUENCE [LARGE SCALE GENOMIC DNA]</scope>
</reference>
<feature type="compositionally biased region" description="Low complexity" evidence="1">
    <location>
        <begin position="496"/>
        <end position="511"/>
    </location>
</feature>
<name>A0ABN9WHE7_9DINO</name>
<gene>
    <name evidence="3" type="ORF">PCOR1329_LOCUS66933</name>
</gene>
<keyword evidence="4" id="KW-1185">Reference proteome</keyword>
<feature type="signal peptide" evidence="2">
    <location>
        <begin position="1"/>
        <end position="16"/>
    </location>
</feature>
<feature type="chain" id="PRO_5046534110" evidence="2">
    <location>
        <begin position="17"/>
        <end position="580"/>
    </location>
</feature>
<evidence type="ECO:0000313" key="4">
    <source>
        <dbReference type="Proteomes" id="UP001189429"/>
    </source>
</evidence>
<feature type="compositionally biased region" description="Pro residues" evidence="1">
    <location>
        <begin position="272"/>
        <end position="281"/>
    </location>
</feature>
<feature type="region of interest" description="Disordered" evidence="1">
    <location>
        <begin position="496"/>
        <end position="551"/>
    </location>
</feature>
<proteinExistence type="predicted"/>
<dbReference type="EMBL" id="CAUYUJ010018649">
    <property type="protein sequence ID" value="CAK0885281.1"/>
    <property type="molecule type" value="Genomic_DNA"/>
</dbReference>
<evidence type="ECO:0000313" key="3">
    <source>
        <dbReference type="EMBL" id="CAK0885281.1"/>
    </source>
</evidence>
<feature type="compositionally biased region" description="Low complexity" evidence="1">
    <location>
        <begin position="457"/>
        <end position="472"/>
    </location>
</feature>
<accession>A0ABN9WHE7</accession>
<feature type="region of interest" description="Disordered" evidence="1">
    <location>
        <begin position="436"/>
        <end position="472"/>
    </location>
</feature>
<dbReference type="Proteomes" id="UP001189429">
    <property type="component" value="Unassembled WGS sequence"/>
</dbReference>